<dbReference type="eggNOG" id="ENOG502RMTT">
    <property type="taxonomic scope" value="Eukaryota"/>
</dbReference>
<feature type="transmembrane region" description="Helical" evidence="1">
    <location>
        <begin position="276"/>
        <end position="296"/>
    </location>
</feature>
<keyword evidence="1" id="KW-1133">Transmembrane helix</keyword>
<accession>A4RWW1</accession>
<dbReference type="EMBL" id="CP000585">
    <property type="protein sequence ID" value="ABO96185.1"/>
    <property type="molecule type" value="Genomic_DNA"/>
</dbReference>
<dbReference type="PANTHER" id="PTHR35791:SF1">
    <property type="entry name" value="UPF0754 MEMBRANE PROTEIN YHEB"/>
    <property type="match status" value="1"/>
</dbReference>
<feature type="transmembrane region" description="Helical" evidence="1">
    <location>
        <begin position="247"/>
        <end position="270"/>
    </location>
</feature>
<dbReference type="Proteomes" id="UP000001568">
    <property type="component" value="Chromosome 5"/>
</dbReference>
<dbReference type="HOGENOM" id="CLU_028773_0_0_1"/>
<name>A4RWW1_OSTLU</name>
<dbReference type="KEGG" id="olu:OSTLU_15260"/>
<evidence type="ECO:0008006" key="4">
    <source>
        <dbReference type="Google" id="ProtNLM"/>
    </source>
</evidence>
<sequence>MEIRNNWRLLSIQKRTKAFERRMFNSMDSLRGKLSAVLSNKVIARAVDKFNADRKGMLLIPLVAAFVGWFTNWLAVKMIFYPINFLGIPLFQYVEGSVYGFDILQPLGILGWQGIVPAKAAQMSLTMVTMVTEKLVNVQAVFMLLDPTAVSSLLLTEVPNMASKIASEMIPDWSLKLAESAVPALPTPTLGEVGGVVSTYLSGFVTLLQQQVDHVIDLKELVVTAMCTDRVVLVDLFRRCGAAELDFLVNSGLFFGFLLGVIQMVVWAFYDNPWSITIGGMIVGLLTNWLALKCIFEPVEPVFVGPFKIQGLFLQRQHEVSGTFSDYLTEKVLKSENIWNNMLNGDKGPEFNAMLEQYTKKFVVEEAAARGMSVADLDVSLIDEVCRKVVEKLPEHIHVLHEYTDATLGLKELMRERMKLMTPQEFERVLHPIFEQDELTLIISGAVLGAAAGYIQQIYSVKPPADD</sequence>
<dbReference type="OMA" id="PFFAAIW"/>
<keyword evidence="1" id="KW-0812">Transmembrane</keyword>
<dbReference type="GeneID" id="5002059"/>
<proteinExistence type="predicted"/>
<dbReference type="PANTHER" id="PTHR35791">
    <property type="entry name" value="UPF0754 MEMBRANE PROTEIN YHEB"/>
    <property type="match status" value="1"/>
</dbReference>
<protein>
    <recommendedName>
        <fullName evidence="4">DUF445 domain-containing protein</fullName>
    </recommendedName>
</protein>
<dbReference type="AlphaFoldDB" id="A4RWW1"/>
<reference evidence="2 3" key="1">
    <citation type="journal article" date="2007" name="Proc. Natl. Acad. Sci. U.S.A.">
        <title>The tiny eukaryote Ostreococcus provides genomic insights into the paradox of plankton speciation.</title>
        <authorList>
            <person name="Palenik B."/>
            <person name="Grimwood J."/>
            <person name="Aerts A."/>
            <person name="Rouze P."/>
            <person name="Salamov A."/>
            <person name="Putnam N."/>
            <person name="Dupont C."/>
            <person name="Jorgensen R."/>
            <person name="Derelle E."/>
            <person name="Rombauts S."/>
            <person name="Zhou K."/>
            <person name="Otillar R."/>
            <person name="Merchant S.S."/>
            <person name="Podell S."/>
            <person name="Gaasterland T."/>
            <person name="Napoli C."/>
            <person name="Gendler K."/>
            <person name="Manuell A."/>
            <person name="Tai V."/>
            <person name="Vallon O."/>
            <person name="Piganeau G."/>
            <person name="Jancek S."/>
            <person name="Heijde M."/>
            <person name="Jabbari K."/>
            <person name="Bowler C."/>
            <person name="Lohr M."/>
            <person name="Robbens S."/>
            <person name="Werner G."/>
            <person name="Dubchak I."/>
            <person name="Pazour G.J."/>
            <person name="Ren Q."/>
            <person name="Paulsen I."/>
            <person name="Delwiche C."/>
            <person name="Schmutz J."/>
            <person name="Rokhsar D."/>
            <person name="Van de Peer Y."/>
            <person name="Moreau H."/>
            <person name="Grigoriev I.V."/>
        </authorList>
    </citation>
    <scope>NUCLEOTIDE SEQUENCE [LARGE SCALE GENOMIC DNA]</scope>
    <source>
        <strain evidence="2 3">CCE9901</strain>
    </source>
</reference>
<evidence type="ECO:0000313" key="2">
    <source>
        <dbReference type="EMBL" id="ABO96185.1"/>
    </source>
</evidence>
<organism evidence="2 3">
    <name type="scientific">Ostreococcus lucimarinus (strain CCE9901)</name>
    <dbReference type="NCBI Taxonomy" id="436017"/>
    <lineage>
        <taxon>Eukaryota</taxon>
        <taxon>Viridiplantae</taxon>
        <taxon>Chlorophyta</taxon>
        <taxon>Mamiellophyceae</taxon>
        <taxon>Mamiellales</taxon>
        <taxon>Bathycoccaceae</taxon>
        <taxon>Ostreococcus</taxon>
    </lineage>
</organism>
<dbReference type="OrthoDB" id="410754at2759"/>
<evidence type="ECO:0000256" key="1">
    <source>
        <dbReference type="SAM" id="Phobius"/>
    </source>
</evidence>
<dbReference type="RefSeq" id="XP_001417892.1">
    <property type="nucleotide sequence ID" value="XM_001417855.1"/>
</dbReference>
<keyword evidence="1" id="KW-0472">Membrane</keyword>
<keyword evidence="3" id="KW-1185">Reference proteome</keyword>
<gene>
    <name evidence="2" type="ORF">OSTLU_15260</name>
</gene>
<feature type="transmembrane region" description="Helical" evidence="1">
    <location>
        <begin position="56"/>
        <end position="76"/>
    </location>
</feature>
<evidence type="ECO:0000313" key="3">
    <source>
        <dbReference type="Proteomes" id="UP000001568"/>
    </source>
</evidence>
<dbReference type="Gramene" id="ABO96185">
    <property type="protein sequence ID" value="ABO96185"/>
    <property type="gene ID" value="OSTLU_15260"/>
</dbReference>